<evidence type="ECO:0000313" key="2">
    <source>
        <dbReference type="Proteomes" id="UP000282084"/>
    </source>
</evidence>
<gene>
    <name evidence="1" type="ORF">C8E97_2924</name>
</gene>
<evidence type="ECO:0000313" key="1">
    <source>
        <dbReference type="EMBL" id="RKT54308.1"/>
    </source>
</evidence>
<sequence length="83" mass="8176">MFAALVAHGHASPSIPPALAEAFAGAPPTDEGVGHVLPRSRVADLRPLLTSVDLLVHDIATPGAGLAAALAGCRASATLESGC</sequence>
<reference evidence="1 2" key="1">
    <citation type="submission" date="2018-10" db="EMBL/GenBank/DDBJ databases">
        <title>Sequencing the genomes of 1000 actinobacteria strains.</title>
        <authorList>
            <person name="Klenk H.-P."/>
        </authorList>
    </citation>
    <scope>NUCLEOTIDE SEQUENCE [LARGE SCALE GENOMIC DNA]</scope>
    <source>
        <strain evidence="1 2">DSM 43800</strain>
    </source>
</reference>
<dbReference type="RefSeq" id="WP_121005858.1">
    <property type="nucleotide sequence ID" value="NZ_RBXO01000001.1"/>
</dbReference>
<dbReference type="EMBL" id="RBXO01000001">
    <property type="protein sequence ID" value="RKT54308.1"/>
    <property type="molecule type" value="Genomic_DNA"/>
</dbReference>
<comment type="caution">
    <text evidence="1">The sequence shown here is derived from an EMBL/GenBank/DDBJ whole genome shotgun (WGS) entry which is preliminary data.</text>
</comment>
<protein>
    <submittedName>
        <fullName evidence="1">Uncharacterized protein</fullName>
    </submittedName>
</protein>
<organism evidence="1 2">
    <name type="scientific">Saccharothrix australiensis</name>
    <dbReference type="NCBI Taxonomy" id="2072"/>
    <lineage>
        <taxon>Bacteria</taxon>
        <taxon>Bacillati</taxon>
        <taxon>Actinomycetota</taxon>
        <taxon>Actinomycetes</taxon>
        <taxon>Pseudonocardiales</taxon>
        <taxon>Pseudonocardiaceae</taxon>
        <taxon>Saccharothrix</taxon>
    </lineage>
</organism>
<keyword evidence="2" id="KW-1185">Reference proteome</keyword>
<dbReference type="AlphaFoldDB" id="A0A495W3B4"/>
<proteinExistence type="predicted"/>
<name>A0A495W3B4_9PSEU</name>
<accession>A0A495W3B4</accession>
<dbReference type="Proteomes" id="UP000282084">
    <property type="component" value="Unassembled WGS sequence"/>
</dbReference>